<reference evidence="2" key="4">
    <citation type="submission" date="2017-01" db="UniProtKB">
        <authorList>
            <consortium name="EnsemblFungi"/>
        </authorList>
    </citation>
    <scope>IDENTIFICATION</scope>
    <source>
        <strain evidence="2">PH-1 / ATCC MYA-4620 / FGSC 9075 / NRRL 31084</strain>
    </source>
</reference>
<accession>A0A0E0RN00</accession>
<evidence type="ECO:0000313" key="3">
    <source>
        <dbReference type="Proteomes" id="UP000070720"/>
    </source>
</evidence>
<gene>
    <name evidence="1" type="ORF">FGRAMPH1_01T01649</name>
</gene>
<dbReference type="Proteomes" id="UP000070720">
    <property type="component" value="Chromosome 1"/>
</dbReference>
<organism evidence="1 3">
    <name type="scientific">Gibberella zeae (strain ATCC MYA-4620 / CBS 123657 / FGSC 9075 / NRRL 31084 / PH-1)</name>
    <name type="common">Wheat head blight fungus</name>
    <name type="synonym">Fusarium graminearum</name>
    <dbReference type="NCBI Taxonomy" id="229533"/>
    <lineage>
        <taxon>Eukaryota</taxon>
        <taxon>Fungi</taxon>
        <taxon>Dikarya</taxon>
        <taxon>Ascomycota</taxon>
        <taxon>Pezizomycotina</taxon>
        <taxon>Sordariomycetes</taxon>
        <taxon>Hypocreomycetidae</taxon>
        <taxon>Hypocreales</taxon>
        <taxon>Nectriaceae</taxon>
        <taxon>Fusarium</taxon>
    </lineage>
</organism>
<dbReference type="EnsemblFungi" id="CEF72625">
    <property type="protein sequence ID" value="CEF72625"/>
    <property type="gene ID" value="FGRRES_11798_M"/>
</dbReference>
<dbReference type="AlphaFoldDB" id="A0A098D2E3"/>
<evidence type="ECO:0000313" key="2">
    <source>
        <dbReference type="EnsemblFungi" id="CEF72625"/>
    </source>
</evidence>
<name>A0A098D2E3_GIBZE</name>
<keyword evidence="3" id="KW-1185">Reference proteome</keyword>
<sequence length="146" mass="15568">MPFCLNAADNFPGLASPHPKKESSVFLSTVERHSSGGAKEVLVSSRRLLTGTANCTVGALSGAGFSSSGIQIPYLYLLDSTLPFGFQIATTEPITVCLNGLVALQRFIFGSMRSGACLFKVKVSASCTSTRVPYSYVRILLHPFKS</sequence>
<protein>
    <submittedName>
        <fullName evidence="1">Chromosome 1, complete genome</fullName>
    </submittedName>
</protein>
<dbReference type="EMBL" id="HG970332">
    <property type="protein sequence ID" value="CEF72625.1"/>
    <property type="molecule type" value="Genomic_DNA"/>
</dbReference>
<accession>A0A098D2E3</accession>
<dbReference type="VEuPathDB" id="FungiDB:FGRAMPH1_01G01649"/>
<dbReference type="InParanoid" id="A0A098D2E3"/>
<reference evidence="2 3" key="1">
    <citation type="journal article" date="2007" name="Science">
        <title>The Fusarium graminearum genome reveals a link between localized polymorphism and pathogen specialization.</title>
        <authorList>
            <person name="Cuomo C.A."/>
            <person name="Gueldener U."/>
            <person name="Xu J.-R."/>
            <person name="Trail F."/>
            <person name="Turgeon B.G."/>
            <person name="Di Pietro A."/>
            <person name="Walton J.D."/>
            <person name="Ma L.-J."/>
            <person name="Baker S.E."/>
            <person name="Rep M."/>
            <person name="Adam G."/>
            <person name="Antoniw J."/>
            <person name="Baldwin T."/>
            <person name="Calvo S.E."/>
            <person name="Chang Y.-L."/>
            <person name="DeCaprio D."/>
            <person name="Gale L.R."/>
            <person name="Gnerre S."/>
            <person name="Goswami R.S."/>
            <person name="Hammond-Kosack K."/>
            <person name="Harris L.J."/>
            <person name="Hilburn K."/>
            <person name="Kennell J.C."/>
            <person name="Kroken S."/>
            <person name="Magnuson J.K."/>
            <person name="Mannhaupt G."/>
            <person name="Mauceli E.W."/>
            <person name="Mewes H.-W."/>
            <person name="Mitterbauer R."/>
            <person name="Muehlbauer G."/>
            <person name="Muensterkoetter M."/>
            <person name="Nelson D."/>
            <person name="O'Donnell K."/>
            <person name="Ouellet T."/>
            <person name="Qi W."/>
            <person name="Quesneville H."/>
            <person name="Roncero M.I.G."/>
            <person name="Seong K.-Y."/>
            <person name="Tetko I.V."/>
            <person name="Urban M."/>
            <person name="Waalwijk C."/>
            <person name="Ward T.J."/>
            <person name="Yao J."/>
            <person name="Birren B.W."/>
            <person name="Kistler H.C."/>
        </authorList>
    </citation>
    <scope>NUCLEOTIDE SEQUENCE [LARGE SCALE GENOMIC DNA]</scope>
    <source>
        <strain evidence="3">ATCC MYA-4620 / CBS 123657 / FGSC 9075 / NRRL 31084 / PH-1</strain>
        <strain evidence="2">PH-1 / ATCC MYA-4620 / FGSC 9075 / NRRL 31084</strain>
    </source>
</reference>
<reference evidence="2 3" key="2">
    <citation type="journal article" date="2010" name="Nature">
        <title>Comparative genomics reveals mobile pathogenicity chromosomes in Fusarium.</title>
        <authorList>
            <person name="Ma L.J."/>
            <person name="van der Does H.C."/>
            <person name="Borkovich K.A."/>
            <person name="Coleman J.J."/>
            <person name="Daboussi M.J."/>
            <person name="Di Pietro A."/>
            <person name="Dufresne M."/>
            <person name="Freitag M."/>
            <person name="Grabherr M."/>
            <person name="Henrissat B."/>
            <person name="Houterman P.M."/>
            <person name="Kang S."/>
            <person name="Shim W.B."/>
            <person name="Woloshuk C."/>
            <person name="Xie X."/>
            <person name="Xu J.R."/>
            <person name="Antoniw J."/>
            <person name="Baker S.E."/>
            <person name="Bluhm B.H."/>
            <person name="Breakspear A."/>
            <person name="Brown D.W."/>
            <person name="Butchko R.A."/>
            <person name="Chapman S."/>
            <person name="Coulson R."/>
            <person name="Coutinho P.M."/>
            <person name="Danchin E.G."/>
            <person name="Diener A."/>
            <person name="Gale L.R."/>
            <person name="Gardiner D.M."/>
            <person name="Goff S."/>
            <person name="Hammond-Kosack K.E."/>
            <person name="Hilburn K."/>
            <person name="Hua-Van A."/>
            <person name="Jonkers W."/>
            <person name="Kazan K."/>
            <person name="Kodira C.D."/>
            <person name="Koehrsen M."/>
            <person name="Kumar L."/>
            <person name="Lee Y.H."/>
            <person name="Li L."/>
            <person name="Manners J.M."/>
            <person name="Miranda-Saavedra D."/>
            <person name="Mukherjee M."/>
            <person name="Park G."/>
            <person name="Park J."/>
            <person name="Park S.Y."/>
            <person name="Proctor R.H."/>
            <person name="Regev A."/>
            <person name="Ruiz-Roldan M.C."/>
            <person name="Sain D."/>
            <person name="Sakthikumar S."/>
            <person name="Sykes S."/>
            <person name="Schwartz D.C."/>
            <person name="Turgeon B.G."/>
            <person name="Wapinski I."/>
            <person name="Yoder O."/>
            <person name="Young S."/>
            <person name="Zeng Q."/>
            <person name="Zhou S."/>
            <person name="Galagan J."/>
            <person name="Cuomo C.A."/>
            <person name="Kistler H.C."/>
            <person name="Rep M."/>
        </authorList>
    </citation>
    <scope>GENOME REANNOTATION</scope>
    <source>
        <strain evidence="3">ATCC MYA-4620 / CBS 123657 / FGSC 9075 / NRRL 31084 / PH-1</strain>
        <strain evidence="2">PH-1 / ATCC MYA-4620 / FGSC 9075 / NRRL 31084</strain>
    </source>
</reference>
<proteinExistence type="predicted"/>
<evidence type="ECO:0000313" key="1">
    <source>
        <dbReference type="EMBL" id="CEF72625.1"/>
    </source>
</evidence>
<reference evidence="1 3" key="3">
    <citation type="journal article" date="2015" name="BMC Genomics">
        <title>The completed genome sequence of the pathogenic ascomycete fungus Fusarium graminearum.</title>
        <authorList>
            <person name="King R."/>
            <person name="Urban M."/>
            <person name="Hammond-Kosack M.C."/>
            <person name="Hassani-Pak K."/>
            <person name="Hammond-Kosack K.E."/>
        </authorList>
    </citation>
    <scope>NUCLEOTIDE SEQUENCE [LARGE SCALE GENOMIC DNA]</scope>
    <source>
        <strain evidence="3">ATCC MYA-4620 / CBS 123657 / FGSC 9075 / NRRL 31084 / PH-1</strain>
        <strain evidence="1">PH-1</strain>
    </source>
</reference>